<gene>
    <name evidence="8" type="ORF">SPPG_06009</name>
</gene>
<keyword evidence="9" id="KW-1185">Reference proteome</keyword>
<keyword evidence="7" id="KW-0256">Endoplasmic reticulum</keyword>
<evidence type="ECO:0000256" key="1">
    <source>
        <dbReference type="ARBA" id="ARBA00004127"/>
    </source>
</evidence>
<dbReference type="EMBL" id="KQ257459">
    <property type="protein sequence ID" value="KNC99060.1"/>
    <property type="molecule type" value="Genomic_DNA"/>
</dbReference>
<dbReference type="GO" id="GO:0000329">
    <property type="term" value="C:fungal-type vacuole membrane"/>
    <property type="evidence" value="ECO:0007669"/>
    <property type="project" value="EnsemblFungi"/>
</dbReference>
<feature type="transmembrane region" description="Helical" evidence="7">
    <location>
        <begin position="205"/>
        <end position="226"/>
    </location>
</feature>
<name>A0A0L0HC02_SPIPD</name>
<keyword evidence="4 7" id="KW-0732">Signal</keyword>
<comment type="similarity">
    <text evidence="7">Belongs to the PGAP3 family.</text>
</comment>
<feature type="transmembrane region" description="Helical" evidence="7">
    <location>
        <begin position="174"/>
        <end position="193"/>
    </location>
</feature>
<dbReference type="GeneID" id="27689345"/>
<dbReference type="RefSeq" id="XP_016607100.1">
    <property type="nucleotide sequence ID" value="XM_016754214.1"/>
</dbReference>
<dbReference type="STRING" id="645134.A0A0L0HC02"/>
<evidence type="ECO:0000256" key="6">
    <source>
        <dbReference type="ARBA" id="ARBA00023136"/>
    </source>
</evidence>
<evidence type="ECO:0000256" key="5">
    <source>
        <dbReference type="ARBA" id="ARBA00022989"/>
    </source>
</evidence>
<evidence type="ECO:0000256" key="7">
    <source>
        <dbReference type="RuleBase" id="RU365066"/>
    </source>
</evidence>
<dbReference type="GO" id="GO:0030026">
    <property type="term" value="P:intracellular manganese ion homeostasis"/>
    <property type="evidence" value="ECO:0007669"/>
    <property type="project" value="EnsemblFungi"/>
</dbReference>
<dbReference type="GO" id="GO:0005789">
    <property type="term" value="C:endoplasmic reticulum membrane"/>
    <property type="evidence" value="ECO:0007669"/>
    <property type="project" value="UniProtKB-SubCell"/>
</dbReference>
<feature type="transmembrane region" description="Helical" evidence="7">
    <location>
        <begin position="291"/>
        <end position="309"/>
    </location>
</feature>
<keyword evidence="5 7" id="KW-1133">Transmembrane helix</keyword>
<dbReference type="GO" id="GO:0016788">
    <property type="term" value="F:hydrolase activity, acting on ester bonds"/>
    <property type="evidence" value="ECO:0007669"/>
    <property type="project" value="TreeGrafter"/>
</dbReference>
<evidence type="ECO:0000256" key="4">
    <source>
        <dbReference type="ARBA" id="ARBA00022729"/>
    </source>
</evidence>
<accession>A0A0L0HC02</accession>
<dbReference type="FunCoup" id="A0A0L0HC02">
    <property type="interactions" value="63"/>
</dbReference>
<evidence type="ECO:0000256" key="2">
    <source>
        <dbReference type="ARBA" id="ARBA00022502"/>
    </source>
</evidence>
<comment type="subcellular location">
    <subcellularLocation>
        <location evidence="1">Endomembrane system</location>
        <topology evidence="1">Multi-pass membrane protein</topology>
    </subcellularLocation>
    <subcellularLocation>
        <location evidence="7">Endoplasmic reticulum membrane</location>
        <topology evidence="7">Multi-pass membrane protein</topology>
    </subcellularLocation>
</comment>
<dbReference type="Proteomes" id="UP000053201">
    <property type="component" value="Unassembled WGS sequence"/>
</dbReference>
<keyword evidence="2 7" id="KW-0337">GPI-anchor biosynthesis</keyword>
<keyword evidence="6 7" id="KW-0472">Membrane</keyword>
<dbReference type="eggNOG" id="KOG2970">
    <property type="taxonomic scope" value="Eukaryota"/>
</dbReference>
<organism evidence="8 9">
    <name type="scientific">Spizellomyces punctatus (strain DAOM BR117)</name>
    <dbReference type="NCBI Taxonomy" id="645134"/>
    <lineage>
        <taxon>Eukaryota</taxon>
        <taxon>Fungi</taxon>
        <taxon>Fungi incertae sedis</taxon>
        <taxon>Chytridiomycota</taxon>
        <taxon>Chytridiomycota incertae sedis</taxon>
        <taxon>Chytridiomycetes</taxon>
        <taxon>Spizellomycetales</taxon>
        <taxon>Spizellomycetaceae</taxon>
        <taxon>Spizellomyces</taxon>
    </lineage>
</organism>
<dbReference type="InParanoid" id="A0A0L0HC02"/>
<protein>
    <recommendedName>
        <fullName evidence="7">Post-GPI attachment to proteins factor 3</fullName>
    </recommendedName>
</protein>
<feature type="signal peptide" evidence="7">
    <location>
        <begin position="1"/>
        <end position="28"/>
    </location>
</feature>
<dbReference type="Pfam" id="PF04080">
    <property type="entry name" value="Per1"/>
    <property type="match status" value="1"/>
</dbReference>
<sequence>MRLVRANAAGHVATILTFLLLAAPVSYASRGDRDSLYINCVHKCYKSSCSSPDADAQLPFILQLTRWTCRENCQYECMHDVTTTYLASGHPVEQYYGKWPFIRFLGLQEPASVIFSILNGYMHWIGYRKLRRHIPRWYPLRRIYLLNALLGVNAWIWSTVFHARDFPLTEKLDYFSAIGSILFAACLAVIRVFQFQHRRNVESWMLTGFATLFYVAHVSYLSFWPFDYGYNMIAGVTVGVASNTVWIWWFLNNWRSRPYAWKVLLSVVLISAAMSLELLDFPPWKWAIDAHALWHAATIPLVYLFYSFLLDDVRWEIRAGKGKAPVH</sequence>
<proteinExistence type="inferred from homology"/>
<comment type="function">
    <text evidence="7">Involved in the lipid remodeling steps of GPI-anchor maturation.</text>
</comment>
<dbReference type="PANTHER" id="PTHR13148">
    <property type="entry name" value="PER1-RELATED"/>
    <property type="match status" value="1"/>
</dbReference>
<dbReference type="AlphaFoldDB" id="A0A0L0HC02"/>
<feature type="transmembrane region" description="Helical" evidence="7">
    <location>
        <begin position="232"/>
        <end position="251"/>
    </location>
</feature>
<keyword evidence="3 7" id="KW-0812">Transmembrane</keyword>
<dbReference type="PANTHER" id="PTHR13148:SF0">
    <property type="entry name" value="POST-GPI ATTACHMENT TO PROTEINS FACTOR 3"/>
    <property type="match status" value="1"/>
</dbReference>
<reference evidence="8 9" key="1">
    <citation type="submission" date="2009-08" db="EMBL/GenBank/DDBJ databases">
        <title>The Genome Sequence of Spizellomyces punctatus strain DAOM BR117.</title>
        <authorList>
            <consortium name="The Broad Institute Genome Sequencing Platform"/>
            <person name="Russ C."/>
            <person name="Cuomo C."/>
            <person name="Shea T."/>
            <person name="Young S.K."/>
            <person name="Zeng Q."/>
            <person name="Koehrsen M."/>
            <person name="Haas B."/>
            <person name="Borodovsky M."/>
            <person name="Guigo R."/>
            <person name="Alvarado L."/>
            <person name="Berlin A."/>
            <person name="Bochicchio J."/>
            <person name="Borenstein D."/>
            <person name="Chapman S."/>
            <person name="Chen Z."/>
            <person name="Engels R."/>
            <person name="Freedman E."/>
            <person name="Gellesch M."/>
            <person name="Goldberg J."/>
            <person name="Griggs A."/>
            <person name="Gujja S."/>
            <person name="Heiman D."/>
            <person name="Hepburn T."/>
            <person name="Howarth C."/>
            <person name="Jen D."/>
            <person name="Larson L."/>
            <person name="Lewis B."/>
            <person name="Mehta T."/>
            <person name="Park D."/>
            <person name="Pearson M."/>
            <person name="Roberts A."/>
            <person name="Saif S."/>
            <person name="Shenoy N."/>
            <person name="Sisk P."/>
            <person name="Stolte C."/>
            <person name="Sykes S."/>
            <person name="Thomson T."/>
            <person name="Walk T."/>
            <person name="White J."/>
            <person name="Yandava C."/>
            <person name="Burger G."/>
            <person name="Gray M.W."/>
            <person name="Holland P.W.H."/>
            <person name="King N."/>
            <person name="Lang F.B.F."/>
            <person name="Roger A.J."/>
            <person name="Ruiz-Trillo I."/>
            <person name="Lander E."/>
            <person name="Nusbaum C."/>
        </authorList>
    </citation>
    <scope>NUCLEOTIDE SEQUENCE [LARGE SCALE GENOMIC DNA]</scope>
    <source>
        <strain evidence="8 9">DAOM BR117</strain>
    </source>
</reference>
<dbReference type="InterPro" id="IPR007217">
    <property type="entry name" value="Per1-like"/>
</dbReference>
<feature type="transmembrane region" description="Helical" evidence="7">
    <location>
        <begin position="101"/>
        <end position="122"/>
    </location>
</feature>
<dbReference type="OMA" id="DFMIEDC"/>
<feature type="transmembrane region" description="Helical" evidence="7">
    <location>
        <begin position="263"/>
        <end position="279"/>
    </location>
</feature>
<feature type="chain" id="PRO_5016480769" description="Post-GPI attachment to proteins factor 3" evidence="7">
    <location>
        <begin position="29"/>
        <end position="327"/>
    </location>
</feature>
<evidence type="ECO:0000313" key="8">
    <source>
        <dbReference type="EMBL" id="KNC99060.1"/>
    </source>
</evidence>
<dbReference type="GO" id="GO:0006506">
    <property type="term" value="P:GPI anchor biosynthetic process"/>
    <property type="evidence" value="ECO:0007669"/>
    <property type="project" value="UniProtKB-KW"/>
</dbReference>
<dbReference type="OrthoDB" id="419770at2759"/>
<dbReference type="VEuPathDB" id="FungiDB:SPPG_06009"/>
<evidence type="ECO:0000256" key="3">
    <source>
        <dbReference type="ARBA" id="ARBA00022692"/>
    </source>
</evidence>
<feature type="transmembrane region" description="Helical" evidence="7">
    <location>
        <begin position="143"/>
        <end position="162"/>
    </location>
</feature>
<evidence type="ECO:0000313" key="9">
    <source>
        <dbReference type="Proteomes" id="UP000053201"/>
    </source>
</evidence>